<dbReference type="InterPro" id="IPR000064">
    <property type="entry name" value="NLP_P60_dom"/>
</dbReference>
<dbReference type="Proteomes" id="UP000198929">
    <property type="component" value="Unassembled WGS sequence"/>
</dbReference>
<reference evidence="10" key="1">
    <citation type="submission" date="2016-10" db="EMBL/GenBank/DDBJ databases">
        <authorList>
            <person name="Varghese N."/>
            <person name="Submissions S."/>
        </authorList>
    </citation>
    <scope>NUCLEOTIDE SEQUENCE [LARGE SCALE GENOMIC DNA]</scope>
    <source>
        <strain evidence="10">DSM 20524</strain>
    </source>
</reference>
<dbReference type="Gene3D" id="3.90.1720.10">
    <property type="entry name" value="endopeptidase domain like (from Nostoc punctiforme)"/>
    <property type="match status" value="1"/>
</dbReference>
<dbReference type="SUPFAM" id="SSF54001">
    <property type="entry name" value="Cysteine proteinases"/>
    <property type="match status" value="1"/>
</dbReference>
<organism evidence="9 10">
    <name type="scientific">Corynebacterium cystitidis DSM 20524</name>
    <dbReference type="NCBI Taxonomy" id="1121357"/>
    <lineage>
        <taxon>Bacteria</taxon>
        <taxon>Bacillati</taxon>
        <taxon>Actinomycetota</taxon>
        <taxon>Actinomycetes</taxon>
        <taxon>Mycobacteriales</taxon>
        <taxon>Corynebacteriaceae</taxon>
        <taxon>Corynebacterium</taxon>
    </lineage>
</organism>
<feature type="region of interest" description="Disordered" evidence="6">
    <location>
        <begin position="231"/>
        <end position="313"/>
    </location>
</feature>
<proteinExistence type="inferred from homology"/>
<dbReference type="NCBIfam" id="NF046048">
    <property type="entry name" value="NlpC_P60_DIP1281"/>
    <property type="match status" value="1"/>
</dbReference>
<name>A0A1H9PNB3_9CORY</name>
<accession>A0A1H9PNB3</accession>
<feature type="domain" description="NlpC/P60" evidence="8">
    <location>
        <begin position="491"/>
        <end position="629"/>
    </location>
</feature>
<feature type="compositionally biased region" description="Polar residues" evidence="6">
    <location>
        <begin position="294"/>
        <end position="313"/>
    </location>
</feature>
<dbReference type="Pfam" id="PF00877">
    <property type="entry name" value="NLPC_P60"/>
    <property type="match status" value="1"/>
</dbReference>
<feature type="coiled-coil region" evidence="5">
    <location>
        <begin position="192"/>
        <end position="229"/>
    </location>
</feature>
<keyword evidence="10" id="KW-1185">Reference proteome</keyword>
<dbReference type="PANTHER" id="PTHR47359">
    <property type="entry name" value="PEPTIDOGLYCAN DL-ENDOPEPTIDASE CWLO"/>
    <property type="match status" value="1"/>
</dbReference>
<dbReference type="PANTHER" id="PTHR47359:SF3">
    <property type="entry name" value="NLP_P60 DOMAIN-CONTAINING PROTEIN-RELATED"/>
    <property type="match status" value="1"/>
</dbReference>
<evidence type="ECO:0000256" key="1">
    <source>
        <dbReference type="ARBA" id="ARBA00007074"/>
    </source>
</evidence>
<evidence type="ECO:0000256" key="4">
    <source>
        <dbReference type="ARBA" id="ARBA00022807"/>
    </source>
</evidence>
<evidence type="ECO:0000256" key="5">
    <source>
        <dbReference type="SAM" id="Coils"/>
    </source>
</evidence>
<feature type="coiled-coil region" evidence="5">
    <location>
        <begin position="43"/>
        <end position="119"/>
    </location>
</feature>
<dbReference type="STRING" id="1121357.SAMN05661109_00390"/>
<dbReference type="RefSeq" id="WP_092255327.1">
    <property type="nucleotide sequence ID" value="NZ_CP047199.1"/>
</dbReference>
<dbReference type="InterPro" id="IPR038765">
    <property type="entry name" value="Papain-like_cys_pep_sf"/>
</dbReference>
<feature type="compositionally biased region" description="Low complexity" evidence="6">
    <location>
        <begin position="257"/>
        <end position="274"/>
    </location>
</feature>
<feature type="compositionally biased region" description="Polar residues" evidence="6">
    <location>
        <begin position="237"/>
        <end position="247"/>
    </location>
</feature>
<evidence type="ECO:0000313" key="10">
    <source>
        <dbReference type="Proteomes" id="UP000198929"/>
    </source>
</evidence>
<keyword evidence="4" id="KW-0788">Thiol protease</keyword>
<keyword evidence="5" id="KW-0175">Coiled coil</keyword>
<comment type="similarity">
    <text evidence="1">Belongs to the peptidase C40 family.</text>
</comment>
<evidence type="ECO:0000259" key="8">
    <source>
        <dbReference type="PROSITE" id="PS51935"/>
    </source>
</evidence>
<evidence type="ECO:0000256" key="6">
    <source>
        <dbReference type="SAM" id="MobiDB-lite"/>
    </source>
</evidence>
<protein>
    <submittedName>
        <fullName evidence="9">Cell wall-associated hydrolase, NlpC family</fullName>
    </submittedName>
</protein>
<sequence length="629" mass="66658">MLYQNRQRRNSRARMWLATVACTTSVALATSLTPAVAQEEASASALVSAISEAQAEIDRLNLEMGALREAVNKAIVDYGDAQSAAEQARQGAKDARKVLEDSQSAVEKAQDELNEVARSTYRNDGSTSSVAALDSDDALKDSLDRSVFLKKQRGEKKETLNRLEGERTAHANADSLVRLAVQLAEKREKEAIDAETSANELLTDNQEALEQKSEELTAAQEELRSAQNALEEIRPGSSGTPDHTPASQAREDETTVSESPAEPATPPQTATQETDSTQPTASPEQQAEPHTEVTSENTEVSSPQGGNQYYSDSRSVFGESVDATESGEDAAAHDDVAAELSSQAISAITRQATEKADQSILDREIPVPTLEQIQDAVRTVMSMRGTFDESNEGDLATAAAIVAATLVVLATQVSNADLAHGSSAIGGAATQEGANGDAQDATVNSGVSTLPAVTTELETDTPALNEVLPEIQTVEQITERATEIVADSSRAAKIETVIARAETQLGVPYAWGGGDANGPTKGIRDGGVADAHGDYNKIGFDCSGLTLYAFAGVGISLPHYSGYQYQRGTKISPSEAQRGDLLFWGPSGSQHVAIYLGDGMMIEAPQSGDVVKKSPVRWSGMSQYAVRLI</sequence>
<evidence type="ECO:0000256" key="2">
    <source>
        <dbReference type="ARBA" id="ARBA00022670"/>
    </source>
</evidence>
<dbReference type="GO" id="GO:0008234">
    <property type="term" value="F:cysteine-type peptidase activity"/>
    <property type="evidence" value="ECO:0007669"/>
    <property type="project" value="UniProtKB-KW"/>
</dbReference>
<keyword evidence="7" id="KW-0732">Signal</keyword>
<dbReference type="EMBL" id="FOGQ01000001">
    <property type="protein sequence ID" value="SER49063.1"/>
    <property type="molecule type" value="Genomic_DNA"/>
</dbReference>
<evidence type="ECO:0000256" key="3">
    <source>
        <dbReference type="ARBA" id="ARBA00022801"/>
    </source>
</evidence>
<dbReference type="PROSITE" id="PS51935">
    <property type="entry name" value="NLPC_P60"/>
    <property type="match status" value="1"/>
</dbReference>
<feature type="signal peptide" evidence="7">
    <location>
        <begin position="1"/>
        <end position="29"/>
    </location>
</feature>
<dbReference type="GO" id="GO:0006508">
    <property type="term" value="P:proteolysis"/>
    <property type="evidence" value="ECO:0007669"/>
    <property type="project" value="UniProtKB-KW"/>
</dbReference>
<dbReference type="InterPro" id="IPR051794">
    <property type="entry name" value="PG_Endopeptidase_C40"/>
</dbReference>
<feature type="compositionally biased region" description="Polar residues" evidence="6">
    <location>
        <begin position="275"/>
        <end position="285"/>
    </location>
</feature>
<gene>
    <name evidence="9" type="ORF">SAMN05661109_00390</name>
</gene>
<keyword evidence="2" id="KW-0645">Protease</keyword>
<evidence type="ECO:0000256" key="7">
    <source>
        <dbReference type="SAM" id="SignalP"/>
    </source>
</evidence>
<dbReference type="AlphaFoldDB" id="A0A1H9PNB3"/>
<evidence type="ECO:0000313" key="9">
    <source>
        <dbReference type="EMBL" id="SER49063.1"/>
    </source>
</evidence>
<feature type="chain" id="PRO_5039712606" evidence="7">
    <location>
        <begin position="30"/>
        <end position="629"/>
    </location>
</feature>
<keyword evidence="3 9" id="KW-0378">Hydrolase</keyword>